<evidence type="ECO:0000313" key="2">
    <source>
        <dbReference type="Proteomes" id="UP000253729"/>
    </source>
</evidence>
<proteinExistence type="predicted"/>
<evidence type="ECO:0000313" key="1">
    <source>
        <dbReference type="EMBL" id="RDH38350.1"/>
    </source>
</evidence>
<dbReference type="EMBL" id="KZ852033">
    <property type="protein sequence ID" value="RDH38350.1"/>
    <property type="molecule type" value="Genomic_DNA"/>
</dbReference>
<dbReference type="GeneID" id="38144119"/>
<organism evidence="1 2">
    <name type="scientific">Aspergillus welwitschiae</name>
    <dbReference type="NCBI Taxonomy" id="1341132"/>
    <lineage>
        <taxon>Eukaryota</taxon>
        <taxon>Fungi</taxon>
        <taxon>Dikarya</taxon>
        <taxon>Ascomycota</taxon>
        <taxon>Pezizomycotina</taxon>
        <taxon>Eurotiomycetes</taxon>
        <taxon>Eurotiomycetidae</taxon>
        <taxon>Eurotiales</taxon>
        <taxon>Aspergillaceae</taxon>
        <taxon>Aspergillus</taxon>
        <taxon>Aspergillus subgen. Circumdati</taxon>
    </lineage>
</organism>
<dbReference type="Proteomes" id="UP000253729">
    <property type="component" value="Unassembled WGS sequence"/>
</dbReference>
<protein>
    <submittedName>
        <fullName evidence="1">Uncharacterized protein</fullName>
    </submittedName>
</protein>
<name>A0A3F3QH16_9EURO</name>
<dbReference type="RefSeq" id="XP_026631372.1">
    <property type="nucleotide sequence ID" value="XM_026775763.1"/>
</dbReference>
<dbReference type="AlphaFoldDB" id="A0A3F3QH16"/>
<sequence length="84" mass="9346">MANRSSKASFFAVVVLHRTIPETQPRRSDLRATTDSSQSSVFLVFHLSDRDVTLRPPASPTIRPLVNVSFCLLSDVDRLGQMTT</sequence>
<accession>A0A3F3QH16</accession>
<gene>
    <name evidence="1" type="ORF">BDQ94DRAFT_43459</name>
</gene>
<keyword evidence="2" id="KW-1185">Reference proteome</keyword>
<reference evidence="1 2" key="1">
    <citation type="submission" date="2018-07" db="EMBL/GenBank/DDBJ databases">
        <title>The genomes of Aspergillus section Nigri reveals drivers in fungal speciation.</title>
        <authorList>
            <consortium name="DOE Joint Genome Institute"/>
            <person name="Vesth T.C."/>
            <person name="Nybo J."/>
            <person name="Theobald S."/>
            <person name="Brandl J."/>
            <person name="Frisvad J.C."/>
            <person name="Nielsen K.F."/>
            <person name="Lyhne E.K."/>
            <person name="Kogle M.E."/>
            <person name="Kuo A."/>
            <person name="Riley R."/>
            <person name="Clum A."/>
            <person name="Nolan M."/>
            <person name="Lipzen A."/>
            <person name="Salamov A."/>
            <person name="Henrissat B."/>
            <person name="Wiebenga A."/>
            <person name="De vries R.P."/>
            <person name="Grigoriev I.V."/>
            <person name="Mortensen U.H."/>
            <person name="Andersen M.R."/>
            <person name="Baker S.E."/>
        </authorList>
    </citation>
    <scope>NUCLEOTIDE SEQUENCE [LARGE SCALE GENOMIC DNA]</scope>
    <source>
        <strain evidence="1 2">CBS 139.54b</strain>
    </source>
</reference>